<proteinExistence type="predicted"/>
<dbReference type="AlphaFoldDB" id="A0A0B6X0G7"/>
<organism evidence="3 4">
    <name type="scientific">Pyrinomonas methylaliphatogenes</name>
    <dbReference type="NCBI Taxonomy" id="454194"/>
    <lineage>
        <taxon>Bacteria</taxon>
        <taxon>Pseudomonadati</taxon>
        <taxon>Acidobacteriota</taxon>
        <taxon>Blastocatellia</taxon>
        <taxon>Blastocatellales</taxon>
        <taxon>Pyrinomonadaceae</taxon>
        <taxon>Pyrinomonas</taxon>
    </lineage>
</organism>
<dbReference type="STRING" id="454194.PYK22_02512"/>
<evidence type="ECO:0000256" key="1">
    <source>
        <dbReference type="SAM" id="SignalP"/>
    </source>
</evidence>
<dbReference type="PANTHER" id="PTHR10579">
    <property type="entry name" value="CALCIUM-ACTIVATED CHLORIDE CHANNEL REGULATOR"/>
    <property type="match status" value="1"/>
</dbReference>
<feature type="chain" id="PRO_5002123099" evidence="1">
    <location>
        <begin position="27"/>
        <end position="326"/>
    </location>
</feature>
<protein>
    <submittedName>
        <fullName evidence="3">Mg-chelatase subunit ChlD</fullName>
    </submittedName>
</protein>
<evidence type="ECO:0000313" key="3">
    <source>
        <dbReference type="EMBL" id="CDM66482.1"/>
    </source>
</evidence>
<dbReference type="InterPro" id="IPR036465">
    <property type="entry name" value="vWFA_dom_sf"/>
</dbReference>
<feature type="domain" description="VWFA" evidence="2">
    <location>
        <begin position="99"/>
        <end position="272"/>
    </location>
</feature>
<reference evidence="3 4" key="2">
    <citation type="submission" date="2015-01" db="EMBL/GenBank/DDBJ databases">
        <title>Complete genome sequence of Pyrinomonas methylaliphatogenes type strain K22T.</title>
        <authorList>
            <person name="Lee K.C.Y."/>
            <person name="Power J.F."/>
            <person name="Dunfield P.F."/>
            <person name="Morgan X.C."/>
            <person name="Huttenhower C."/>
            <person name="Stott M.B."/>
        </authorList>
    </citation>
    <scope>NUCLEOTIDE SEQUENCE [LARGE SCALE GENOMIC DNA]</scope>
    <source>
        <strain evidence="3 4">K22</strain>
    </source>
</reference>
<dbReference type="Pfam" id="PF00092">
    <property type="entry name" value="VWA"/>
    <property type="match status" value="1"/>
</dbReference>
<dbReference type="EMBL" id="CBXV010000008">
    <property type="protein sequence ID" value="CDM66482.1"/>
    <property type="molecule type" value="Genomic_DNA"/>
</dbReference>
<dbReference type="InterPro" id="IPR051266">
    <property type="entry name" value="CLCR"/>
</dbReference>
<dbReference type="RefSeq" id="WP_041977765.1">
    <property type="nucleotide sequence ID" value="NZ_CBXV010000008.1"/>
</dbReference>
<dbReference type="CDD" id="cd00198">
    <property type="entry name" value="vWFA"/>
    <property type="match status" value="1"/>
</dbReference>
<dbReference type="OrthoDB" id="109108at2"/>
<dbReference type="SMART" id="SM00327">
    <property type="entry name" value="VWA"/>
    <property type="match status" value="1"/>
</dbReference>
<reference evidence="3 4" key="1">
    <citation type="submission" date="2013-12" db="EMBL/GenBank/DDBJ databases">
        <authorList>
            <person name="Stott M."/>
        </authorList>
    </citation>
    <scope>NUCLEOTIDE SEQUENCE [LARGE SCALE GENOMIC DNA]</scope>
    <source>
        <strain evidence="3 4">K22</strain>
    </source>
</reference>
<keyword evidence="4" id="KW-1185">Reference proteome</keyword>
<dbReference type="PANTHER" id="PTHR10579:SF43">
    <property type="entry name" value="ZINC FINGER (C3HC4-TYPE RING FINGER) FAMILY PROTEIN"/>
    <property type="match status" value="1"/>
</dbReference>
<sequence length="326" mass="37181" precursor="true">MQRRRKERALIALAFCLFVCIQATNAQQKLDGELPLPQKLPFNDDQPIIINTDLVTLTVTVTDTYGRYVTGLDKRHFTVFDEKEPQEILFFSDSDAPASIGIIFDVSGSMSGEKIHRAREALSRFIETSHERDEYFLIGFNSQAQLLMDRTRDSRAILDKLTFVQTRGNTALYDACYLGVEKLSHSTYPKRAILLISDGQDNNSRYTRSELQRLLKESDVIIYAIGIMGDSDANSPLGMQGQAILDELASISGGRAFFPRTTAEMNEIFERIALELRHQYSIGYRPKDFVPDGRWRRIKVKVNPPRGLPRLYVRSREGYYAIAKPR</sequence>
<evidence type="ECO:0000313" key="4">
    <source>
        <dbReference type="Proteomes" id="UP000031518"/>
    </source>
</evidence>
<dbReference type="PROSITE" id="PS50234">
    <property type="entry name" value="VWFA"/>
    <property type="match status" value="1"/>
</dbReference>
<dbReference type="NCBIfam" id="TIGR03436">
    <property type="entry name" value="acidobact_VWFA"/>
    <property type="match status" value="1"/>
</dbReference>
<dbReference type="Proteomes" id="UP000031518">
    <property type="component" value="Unassembled WGS sequence"/>
</dbReference>
<gene>
    <name evidence="3" type="ORF">PYK22_02512</name>
</gene>
<dbReference type="InterPro" id="IPR017802">
    <property type="entry name" value="VWFA-rel_acidobac-type"/>
</dbReference>
<dbReference type="SUPFAM" id="SSF53300">
    <property type="entry name" value="vWA-like"/>
    <property type="match status" value="1"/>
</dbReference>
<evidence type="ECO:0000259" key="2">
    <source>
        <dbReference type="PROSITE" id="PS50234"/>
    </source>
</evidence>
<keyword evidence="1" id="KW-0732">Signal</keyword>
<feature type="signal peptide" evidence="1">
    <location>
        <begin position="1"/>
        <end position="26"/>
    </location>
</feature>
<name>A0A0B6X0G7_9BACT</name>
<dbReference type="Gene3D" id="3.40.50.410">
    <property type="entry name" value="von Willebrand factor, type A domain"/>
    <property type="match status" value="1"/>
</dbReference>
<dbReference type="InterPro" id="IPR002035">
    <property type="entry name" value="VWF_A"/>
</dbReference>
<accession>A0A0B6X0G7</accession>